<dbReference type="SUPFAM" id="SSF53300">
    <property type="entry name" value="vWA-like"/>
    <property type="match status" value="1"/>
</dbReference>
<dbReference type="InterPro" id="IPR036465">
    <property type="entry name" value="vWFA_dom_sf"/>
</dbReference>
<reference evidence="4 5" key="1">
    <citation type="journal article" date="1998" name="Science">
        <title>Genome sequence of the nematode C. elegans: a platform for investigating biology.</title>
        <authorList>
            <consortium name="The C. elegans sequencing consortium"/>
            <person name="Sulson J.E."/>
            <person name="Waterston R."/>
        </authorList>
    </citation>
    <scope>NUCLEOTIDE SEQUENCE [LARGE SCALE GENOMIC DNA]</scope>
    <source>
        <strain evidence="4 5">Bristol N2</strain>
    </source>
</reference>
<dbReference type="AlphaFoldDB" id="Q9XXS0"/>
<dbReference type="InterPro" id="IPR001304">
    <property type="entry name" value="C-type_lectin-like"/>
</dbReference>
<dbReference type="InterPro" id="IPR002035">
    <property type="entry name" value="VWF_A"/>
</dbReference>
<dbReference type="SMART" id="SM00034">
    <property type="entry name" value="CLECT"/>
    <property type="match status" value="1"/>
</dbReference>
<dbReference type="HOGENOM" id="CLU_060615_0_0_1"/>
<protein>
    <submittedName>
        <fullName evidence="4">C-type LECtin</fullName>
    </submittedName>
</protein>
<dbReference type="Pfam" id="PF00059">
    <property type="entry name" value="Lectin_C"/>
    <property type="match status" value="1"/>
</dbReference>
<feature type="domain" description="C-type lectin" evidence="2">
    <location>
        <begin position="249"/>
        <end position="370"/>
    </location>
</feature>
<proteinExistence type="predicted"/>
<dbReference type="Pfam" id="PF00092">
    <property type="entry name" value="VWA"/>
    <property type="match status" value="1"/>
</dbReference>
<dbReference type="KEGG" id="cel:CELE_Y39A1B.1"/>
<evidence type="ECO:0000313" key="6">
    <source>
        <dbReference type="WormBase" id="Y39A1B.1"/>
    </source>
</evidence>
<dbReference type="PIR" id="T26745">
    <property type="entry name" value="T26745"/>
</dbReference>
<keyword evidence="5" id="KW-1185">Reference proteome</keyword>
<dbReference type="PROSITE" id="PS50234">
    <property type="entry name" value="VWFA"/>
    <property type="match status" value="1"/>
</dbReference>
<sequence length="385" mass="42858">MTAMFLLNYILLGFALCTGSPIVSQLSSYVDRPCGKDPKHLWLDIVAVVDNSKEMTDDGVLSIAGELSSLFSHAEQLGIDPNQPRTTRIGLVTYNEEATVVADLNNITTADELSNTLFAALTWTSSVEHSYLQTGLKAADDLLAKQSFNTSRGHYQKLVIVYASEYRVSGTQDPLPLATRMKTYLTIATVAYRQDIVVGFNDALTKIASPGYNFTNFNGNNVVSELKTTMIQVNCYCPNEWFQMRSSSKYGVCIRPFATMATRTAARLSCRNQWNNAYMLNEFTQMKHDFVLQVIGNITTFTQPYYIGLSYSNGNWQWDQPNGQPLIPLEHWNNWSPGYPTASSTDTAVINVNTSWQNTNPSLSNMYICEVAACDSANYCAAENI</sequence>
<dbReference type="RefSeq" id="NP_499381.1">
    <property type="nucleotide sequence ID" value="NM_066980.1"/>
</dbReference>
<dbReference type="AGR" id="WB:WBGene00012661"/>
<dbReference type="WormBase" id="Y39A1B.1">
    <property type="protein sequence ID" value="CE19143"/>
    <property type="gene ID" value="WBGene00012661"/>
    <property type="gene designation" value="clec-163"/>
</dbReference>
<dbReference type="STRING" id="6239.Y39A1B.1.1"/>
<feature type="chain" id="PRO_5004338747" evidence="1">
    <location>
        <begin position="20"/>
        <end position="385"/>
    </location>
</feature>
<accession>Q9XXS0</accession>
<feature type="signal peptide" evidence="1">
    <location>
        <begin position="1"/>
        <end position="19"/>
    </location>
</feature>
<dbReference type="OrthoDB" id="5817090at2759"/>
<evidence type="ECO:0000313" key="4">
    <source>
        <dbReference type="EMBL" id="CAA16338.1"/>
    </source>
</evidence>
<keyword evidence="1" id="KW-0732">Signal</keyword>
<evidence type="ECO:0000259" key="2">
    <source>
        <dbReference type="PROSITE" id="PS50041"/>
    </source>
</evidence>
<dbReference type="EMBL" id="BX284603">
    <property type="protein sequence ID" value="CAA16338.1"/>
    <property type="molecule type" value="Genomic_DNA"/>
</dbReference>
<evidence type="ECO:0000256" key="1">
    <source>
        <dbReference type="SAM" id="SignalP"/>
    </source>
</evidence>
<dbReference type="SMART" id="SM00327">
    <property type="entry name" value="VWA"/>
    <property type="match status" value="1"/>
</dbReference>
<dbReference type="CTD" id="189714"/>
<gene>
    <name evidence="4 6" type="primary">clec-163</name>
    <name evidence="4" type="ORF">CELE_Y39A1B.1</name>
    <name evidence="6" type="ORF">Y39A1B.1</name>
</gene>
<dbReference type="Gene3D" id="3.40.50.410">
    <property type="entry name" value="von Willebrand factor, type A domain"/>
    <property type="match status" value="1"/>
</dbReference>
<feature type="domain" description="VWFA" evidence="3">
    <location>
        <begin position="44"/>
        <end position="230"/>
    </location>
</feature>
<dbReference type="CDD" id="cd00037">
    <property type="entry name" value="CLECT"/>
    <property type="match status" value="1"/>
</dbReference>
<dbReference type="Gene3D" id="3.10.100.10">
    <property type="entry name" value="Mannose-Binding Protein A, subunit A"/>
    <property type="match status" value="1"/>
</dbReference>
<dbReference type="InterPro" id="IPR016187">
    <property type="entry name" value="CTDL_fold"/>
</dbReference>
<dbReference type="PANTHER" id="PTHR31024:SF11">
    <property type="entry name" value="C-TYPE LECTIN-RELATED"/>
    <property type="match status" value="1"/>
</dbReference>
<dbReference type="GeneID" id="189714"/>
<dbReference type="InParanoid" id="Q9XXS0"/>
<organism evidence="4 5">
    <name type="scientific">Caenorhabditis elegans</name>
    <dbReference type="NCBI Taxonomy" id="6239"/>
    <lineage>
        <taxon>Eukaryota</taxon>
        <taxon>Metazoa</taxon>
        <taxon>Ecdysozoa</taxon>
        <taxon>Nematoda</taxon>
        <taxon>Chromadorea</taxon>
        <taxon>Rhabditida</taxon>
        <taxon>Rhabditina</taxon>
        <taxon>Rhabditomorpha</taxon>
        <taxon>Rhabditoidea</taxon>
        <taxon>Rhabditidae</taxon>
        <taxon>Peloderinae</taxon>
        <taxon>Caenorhabditis</taxon>
    </lineage>
</organism>
<name>Q9XXS0_CAEEL</name>
<dbReference type="PANTHER" id="PTHR31024">
    <property type="entry name" value="C-TYPE LECTIN"/>
    <property type="match status" value="1"/>
</dbReference>
<dbReference type="PaxDb" id="6239-Y39A1B.1"/>
<dbReference type="Bgee" id="WBGene00012661">
    <property type="expression patterns" value="Expressed in pharyngeal muscle cell (C elegans)"/>
</dbReference>
<dbReference type="SUPFAM" id="SSF56436">
    <property type="entry name" value="C-type lectin-like"/>
    <property type="match status" value="1"/>
</dbReference>
<dbReference type="FunCoup" id="Q9XXS0">
    <property type="interactions" value="5"/>
</dbReference>
<dbReference type="OMA" id="DSANYCA"/>
<dbReference type="SMR" id="Q9XXS0"/>
<dbReference type="FunFam" id="3.10.100.10:FF:000142">
    <property type="entry name" value="C-type LECtin"/>
    <property type="match status" value="1"/>
</dbReference>
<dbReference type="InterPro" id="IPR016186">
    <property type="entry name" value="C-type_lectin-like/link_sf"/>
</dbReference>
<evidence type="ECO:0000313" key="5">
    <source>
        <dbReference type="Proteomes" id="UP000001940"/>
    </source>
</evidence>
<evidence type="ECO:0000259" key="3">
    <source>
        <dbReference type="PROSITE" id="PS50234"/>
    </source>
</evidence>
<dbReference type="eggNOG" id="ENOG502TH7J">
    <property type="taxonomic scope" value="Eukaryota"/>
</dbReference>
<dbReference type="Proteomes" id="UP000001940">
    <property type="component" value="Chromosome III"/>
</dbReference>
<dbReference type="UCSC" id="Y39A1B.1">
    <property type="organism name" value="c. elegans"/>
</dbReference>
<dbReference type="PhylomeDB" id="Q9XXS0"/>
<dbReference type="CDD" id="cd01477">
    <property type="entry name" value="vWA_F09G8-8_type"/>
    <property type="match status" value="1"/>
</dbReference>
<dbReference type="PROSITE" id="PS50041">
    <property type="entry name" value="C_TYPE_LECTIN_2"/>
    <property type="match status" value="1"/>
</dbReference>